<name>A0A2P2NBR7_RHIMU</name>
<accession>A0A2P2NBR7</accession>
<protein>
    <submittedName>
        <fullName evidence="1">Uncharacterized protein</fullName>
    </submittedName>
</protein>
<dbReference type="AlphaFoldDB" id="A0A2P2NBR7"/>
<sequence length="35" mass="4177">MSHKCDLTSPSGWFFWVRFPSPSVHFEKFKSQPTF</sequence>
<reference evidence="1" key="1">
    <citation type="submission" date="2018-02" db="EMBL/GenBank/DDBJ databases">
        <title>Rhizophora mucronata_Transcriptome.</title>
        <authorList>
            <person name="Meera S.P."/>
            <person name="Sreeshan A."/>
            <person name="Augustine A."/>
        </authorList>
    </citation>
    <scope>NUCLEOTIDE SEQUENCE</scope>
    <source>
        <tissue evidence="1">Leaf</tissue>
    </source>
</reference>
<organism evidence="1">
    <name type="scientific">Rhizophora mucronata</name>
    <name type="common">Asiatic mangrove</name>
    <dbReference type="NCBI Taxonomy" id="61149"/>
    <lineage>
        <taxon>Eukaryota</taxon>
        <taxon>Viridiplantae</taxon>
        <taxon>Streptophyta</taxon>
        <taxon>Embryophyta</taxon>
        <taxon>Tracheophyta</taxon>
        <taxon>Spermatophyta</taxon>
        <taxon>Magnoliopsida</taxon>
        <taxon>eudicotyledons</taxon>
        <taxon>Gunneridae</taxon>
        <taxon>Pentapetalae</taxon>
        <taxon>rosids</taxon>
        <taxon>fabids</taxon>
        <taxon>Malpighiales</taxon>
        <taxon>Rhizophoraceae</taxon>
        <taxon>Rhizophora</taxon>
    </lineage>
</organism>
<dbReference type="EMBL" id="GGEC01059442">
    <property type="protein sequence ID" value="MBX39926.1"/>
    <property type="molecule type" value="Transcribed_RNA"/>
</dbReference>
<proteinExistence type="predicted"/>
<evidence type="ECO:0000313" key="1">
    <source>
        <dbReference type="EMBL" id="MBX39926.1"/>
    </source>
</evidence>